<organism evidence="5 6">
    <name type="scientific">Methanobacterium subterraneum</name>
    <dbReference type="NCBI Taxonomy" id="59277"/>
    <lineage>
        <taxon>Archaea</taxon>
        <taxon>Methanobacteriati</taxon>
        <taxon>Methanobacteriota</taxon>
        <taxon>Methanomada group</taxon>
        <taxon>Methanobacteria</taxon>
        <taxon>Methanobacteriales</taxon>
        <taxon>Methanobacteriaceae</taxon>
        <taxon>Methanobacterium</taxon>
    </lineage>
</organism>
<dbReference type="PANTHER" id="PTHR42756:SF1">
    <property type="entry name" value="TRANSCRIPTIONAL REPRESSOR OF EMRAB OPERON"/>
    <property type="match status" value="1"/>
</dbReference>
<dbReference type="PANTHER" id="PTHR42756">
    <property type="entry name" value="TRANSCRIPTIONAL REGULATOR, MARR"/>
    <property type="match status" value="1"/>
</dbReference>
<dbReference type="PROSITE" id="PS50995">
    <property type="entry name" value="HTH_MARR_2"/>
    <property type="match status" value="1"/>
</dbReference>
<reference evidence="5 6" key="1">
    <citation type="submission" date="2016-10" db="EMBL/GenBank/DDBJ databases">
        <title>Comparative genomics between deep and shallow subseafloor isolates.</title>
        <authorList>
            <person name="Ishii S."/>
            <person name="Miller J.R."/>
            <person name="Sutton G."/>
            <person name="Suzuki S."/>
            <person name="Methe B."/>
            <person name="Inagaki F."/>
            <person name="Imachi H."/>
        </authorList>
    </citation>
    <scope>NUCLEOTIDE SEQUENCE [LARGE SCALE GENOMIC DNA]</scope>
    <source>
        <strain evidence="5 6">MO-MB1</strain>
    </source>
</reference>
<keyword evidence="1" id="KW-0805">Transcription regulation</keyword>
<dbReference type="GO" id="GO:0003677">
    <property type="term" value="F:DNA binding"/>
    <property type="evidence" value="ECO:0007669"/>
    <property type="project" value="UniProtKB-KW"/>
</dbReference>
<proteinExistence type="predicted"/>
<dbReference type="GO" id="GO:0003700">
    <property type="term" value="F:DNA-binding transcription factor activity"/>
    <property type="evidence" value="ECO:0007669"/>
    <property type="project" value="InterPro"/>
</dbReference>
<dbReference type="PRINTS" id="PR00598">
    <property type="entry name" value="HTHMARR"/>
</dbReference>
<evidence type="ECO:0000256" key="2">
    <source>
        <dbReference type="ARBA" id="ARBA00023125"/>
    </source>
</evidence>
<keyword evidence="2" id="KW-0238">DNA-binding</keyword>
<dbReference type="RefSeq" id="WP_100904660.1">
    <property type="nucleotide sequence ID" value="NZ_CP017766.1"/>
</dbReference>
<name>A0A2H4V9C4_9EURY</name>
<dbReference type="Proteomes" id="UP000232806">
    <property type="component" value="Chromosome"/>
</dbReference>
<dbReference type="InterPro" id="IPR036388">
    <property type="entry name" value="WH-like_DNA-bd_sf"/>
</dbReference>
<keyword evidence="3" id="KW-0804">Transcription</keyword>
<evidence type="ECO:0000256" key="1">
    <source>
        <dbReference type="ARBA" id="ARBA00023015"/>
    </source>
</evidence>
<evidence type="ECO:0000256" key="3">
    <source>
        <dbReference type="ARBA" id="ARBA00023163"/>
    </source>
</evidence>
<dbReference type="Pfam" id="PF01047">
    <property type="entry name" value="MarR"/>
    <property type="match status" value="1"/>
</dbReference>
<dbReference type="SUPFAM" id="SSF46785">
    <property type="entry name" value="Winged helix' DNA-binding domain"/>
    <property type="match status" value="1"/>
</dbReference>
<feature type="domain" description="HTH marR-type" evidence="4">
    <location>
        <begin position="1"/>
        <end position="136"/>
    </location>
</feature>
<dbReference type="InterPro" id="IPR036390">
    <property type="entry name" value="WH_DNA-bd_sf"/>
</dbReference>
<evidence type="ECO:0000313" key="5">
    <source>
        <dbReference type="EMBL" id="AUB54684.1"/>
    </source>
</evidence>
<dbReference type="Gene3D" id="1.10.10.10">
    <property type="entry name" value="Winged helix-like DNA-binding domain superfamily/Winged helix DNA-binding domain"/>
    <property type="match status" value="1"/>
</dbReference>
<dbReference type="AlphaFoldDB" id="A0A2H4V9C4"/>
<dbReference type="GeneID" id="35120057"/>
<sequence length="155" mass="17968">MSLNIPFRGILSIVIRNHFIFMNRELKHLELTEGQVPCIIAISKRPGITQDDLARMFHIDKGTIARAIRKLEEKNRVSKVPDPENRRRYLLSLTKEGEELIPEILLAEKKWENIIFKGFSDEERGELLKGMEKMAENSLETCKNQCKESENCEKG</sequence>
<dbReference type="OrthoDB" id="10712at2157"/>
<evidence type="ECO:0000259" key="4">
    <source>
        <dbReference type="PROSITE" id="PS50995"/>
    </source>
</evidence>
<dbReference type="EMBL" id="CP017766">
    <property type="protein sequence ID" value="AUB54684.1"/>
    <property type="molecule type" value="Genomic_DNA"/>
</dbReference>
<gene>
    <name evidence="5" type="ORF">BK007_00680</name>
</gene>
<accession>A0A2H4V9C4</accession>
<dbReference type="InterPro" id="IPR000835">
    <property type="entry name" value="HTH_MarR-typ"/>
</dbReference>
<evidence type="ECO:0000313" key="6">
    <source>
        <dbReference type="Proteomes" id="UP000232806"/>
    </source>
</evidence>
<dbReference type="SMART" id="SM00347">
    <property type="entry name" value="HTH_MARR"/>
    <property type="match status" value="1"/>
</dbReference>
<protein>
    <submittedName>
        <fullName evidence="5">MarR family transcriptional regulator</fullName>
    </submittedName>
</protein>